<dbReference type="FunCoup" id="A0A067PX19">
    <property type="interactions" value="134"/>
</dbReference>
<keyword evidence="4" id="KW-0187">Copper transport</keyword>
<dbReference type="GO" id="GO:0016020">
    <property type="term" value="C:membrane"/>
    <property type="evidence" value="ECO:0007669"/>
    <property type="project" value="UniProtKB-SubCell"/>
</dbReference>
<keyword evidence="4" id="KW-0406">Ion transport</keyword>
<evidence type="ECO:0000313" key="6">
    <source>
        <dbReference type="EMBL" id="KDQ55832.1"/>
    </source>
</evidence>
<dbReference type="HOGENOM" id="CLU_079690_4_0_1"/>
<keyword evidence="7" id="KW-1185">Reference proteome</keyword>
<name>A0A067PX19_9AGAM</name>
<reference evidence="7" key="1">
    <citation type="journal article" date="2014" name="Proc. Natl. Acad. Sci. U.S.A.">
        <title>Extensive sampling of basidiomycete genomes demonstrates inadequacy of the white-rot/brown-rot paradigm for wood decay fungi.</title>
        <authorList>
            <person name="Riley R."/>
            <person name="Salamov A.A."/>
            <person name="Brown D.W."/>
            <person name="Nagy L.G."/>
            <person name="Floudas D."/>
            <person name="Held B.W."/>
            <person name="Levasseur A."/>
            <person name="Lombard V."/>
            <person name="Morin E."/>
            <person name="Otillar R."/>
            <person name="Lindquist E.A."/>
            <person name="Sun H."/>
            <person name="LaButti K.M."/>
            <person name="Schmutz J."/>
            <person name="Jabbour D."/>
            <person name="Luo H."/>
            <person name="Baker S.E."/>
            <person name="Pisabarro A.G."/>
            <person name="Walton J.D."/>
            <person name="Blanchette R.A."/>
            <person name="Henrissat B."/>
            <person name="Martin F."/>
            <person name="Cullen D."/>
            <person name="Hibbett D.S."/>
            <person name="Grigoriev I.V."/>
        </authorList>
    </citation>
    <scope>NUCLEOTIDE SEQUENCE [LARGE SCALE GENOMIC DNA]</scope>
    <source>
        <strain evidence="7">MUCL 33604</strain>
    </source>
</reference>
<dbReference type="PANTHER" id="PTHR12483:SF115">
    <property type="entry name" value="COPPER TRANSPORT PROTEIN"/>
    <property type="match status" value="1"/>
</dbReference>
<accession>A0A067PX19</accession>
<organism evidence="6 7">
    <name type="scientific">Jaapia argillacea MUCL 33604</name>
    <dbReference type="NCBI Taxonomy" id="933084"/>
    <lineage>
        <taxon>Eukaryota</taxon>
        <taxon>Fungi</taxon>
        <taxon>Dikarya</taxon>
        <taxon>Basidiomycota</taxon>
        <taxon>Agaricomycotina</taxon>
        <taxon>Agaricomycetes</taxon>
        <taxon>Agaricomycetidae</taxon>
        <taxon>Jaapiales</taxon>
        <taxon>Jaapiaceae</taxon>
        <taxon>Jaapia</taxon>
    </lineage>
</organism>
<keyword evidence="4" id="KW-0186">Copper</keyword>
<feature type="region of interest" description="Disordered" evidence="5">
    <location>
        <begin position="89"/>
        <end position="117"/>
    </location>
</feature>
<evidence type="ECO:0000256" key="2">
    <source>
        <dbReference type="ARBA" id="ARBA00022989"/>
    </source>
</evidence>
<keyword evidence="2 4" id="KW-1133">Transmembrane helix</keyword>
<proteinExistence type="inferred from homology"/>
<dbReference type="STRING" id="933084.A0A067PX19"/>
<evidence type="ECO:0000256" key="5">
    <source>
        <dbReference type="SAM" id="MobiDB-lite"/>
    </source>
</evidence>
<dbReference type="PANTHER" id="PTHR12483">
    <property type="entry name" value="SOLUTE CARRIER FAMILY 31 COPPER TRANSPORTERS"/>
    <property type="match status" value="1"/>
</dbReference>
<dbReference type="OrthoDB" id="161814at2759"/>
<keyword evidence="1 4" id="KW-0812">Transmembrane</keyword>
<dbReference type="Pfam" id="PF04145">
    <property type="entry name" value="Ctr"/>
    <property type="match status" value="1"/>
</dbReference>
<gene>
    <name evidence="6" type="ORF">JAAARDRAFT_37253</name>
</gene>
<dbReference type="InParanoid" id="A0A067PX19"/>
<dbReference type="GO" id="GO:0005375">
    <property type="term" value="F:copper ion transmembrane transporter activity"/>
    <property type="evidence" value="ECO:0007669"/>
    <property type="project" value="UniProtKB-UniRule"/>
</dbReference>
<protein>
    <recommendedName>
        <fullName evidence="4">Copper transport protein</fullName>
    </recommendedName>
</protein>
<dbReference type="AlphaFoldDB" id="A0A067PX19"/>
<evidence type="ECO:0000256" key="4">
    <source>
        <dbReference type="RuleBase" id="RU367022"/>
    </source>
</evidence>
<comment type="subcellular location">
    <subcellularLocation>
        <location evidence="4">Membrane</location>
        <topology evidence="4">Multi-pass membrane protein</topology>
    </subcellularLocation>
</comment>
<dbReference type="InterPro" id="IPR007274">
    <property type="entry name" value="Cop_transporter"/>
</dbReference>
<feature type="transmembrane region" description="Helical" evidence="4">
    <location>
        <begin position="44"/>
        <end position="67"/>
    </location>
</feature>
<keyword evidence="4" id="KW-0813">Transport</keyword>
<sequence length="196" mass="21369">MNHGDHSGHSMHMAAAPAPARCSMYMLWNTNIVNTCIVFREWHIYSMTGFVVSFFIILALGVLYEWLRVLQTRLDRRIALGLKRERAKGPVRAGSGSGRNSPDEAPEDTGLLTGRRTGKGSDIPVPLAPRALRALAYATTVFLSFFLMLVFMTYNAYLILAVVIGAGIGNYMFNSHMDVDSVLAGGAGAGKTMACH</sequence>
<dbReference type="Proteomes" id="UP000027265">
    <property type="component" value="Unassembled WGS sequence"/>
</dbReference>
<dbReference type="EMBL" id="KL197724">
    <property type="protein sequence ID" value="KDQ55832.1"/>
    <property type="molecule type" value="Genomic_DNA"/>
</dbReference>
<comment type="similarity">
    <text evidence="4">Belongs to the copper transporter (Ctr) (TC 1.A.56) family. SLC31A subfamily.</text>
</comment>
<keyword evidence="3 4" id="KW-0472">Membrane</keyword>
<evidence type="ECO:0000313" key="7">
    <source>
        <dbReference type="Proteomes" id="UP000027265"/>
    </source>
</evidence>
<evidence type="ECO:0000256" key="3">
    <source>
        <dbReference type="ARBA" id="ARBA00023136"/>
    </source>
</evidence>
<evidence type="ECO:0000256" key="1">
    <source>
        <dbReference type="ARBA" id="ARBA00022692"/>
    </source>
</evidence>